<dbReference type="EMBL" id="JYDJ01001101">
    <property type="protein sequence ID" value="KRX32667.1"/>
    <property type="molecule type" value="Genomic_DNA"/>
</dbReference>
<dbReference type="AlphaFoldDB" id="A0A0V0T0Z2"/>
<accession>A0A0V0T0Z2</accession>
<keyword evidence="2" id="KW-1185">Reference proteome</keyword>
<reference evidence="1 2" key="1">
    <citation type="submission" date="2015-01" db="EMBL/GenBank/DDBJ databases">
        <title>Evolution of Trichinella species and genotypes.</title>
        <authorList>
            <person name="Korhonen P.K."/>
            <person name="Edoardo P."/>
            <person name="Giuseppe L.R."/>
            <person name="Gasser R.B."/>
        </authorList>
    </citation>
    <scope>NUCLEOTIDE SEQUENCE [LARGE SCALE GENOMIC DNA]</scope>
    <source>
        <strain evidence="1">ISS417</strain>
    </source>
</reference>
<sequence>MKFYGENVGGVRRKIGSTLLRITTFFRNHDADYTVFVRKL</sequence>
<name>A0A0V0T0Z2_9BILA</name>
<gene>
    <name evidence="1" type="ORF">T05_2243</name>
</gene>
<comment type="caution">
    <text evidence="1">The sequence shown here is derived from an EMBL/GenBank/DDBJ whole genome shotgun (WGS) entry which is preliminary data.</text>
</comment>
<protein>
    <submittedName>
        <fullName evidence="1">Uncharacterized protein</fullName>
    </submittedName>
</protein>
<proteinExistence type="predicted"/>
<organism evidence="1 2">
    <name type="scientific">Trichinella murrelli</name>
    <dbReference type="NCBI Taxonomy" id="144512"/>
    <lineage>
        <taxon>Eukaryota</taxon>
        <taxon>Metazoa</taxon>
        <taxon>Ecdysozoa</taxon>
        <taxon>Nematoda</taxon>
        <taxon>Enoplea</taxon>
        <taxon>Dorylaimia</taxon>
        <taxon>Trichinellida</taxon>
        <taxon>Trichinellidae</taxon>
        <taxon>Trichinella</taxon>
    </lineage>
</organism>
<evidence type="ECO:0000313" key="1">
    <source>
        <dbReference type="EMBL" id="KRX32667.1"/>
    </source>
</evidence>
<evidence type="ECO:0000313" key="2">
    <source>
        <dbReference type="Proteomes" id="UP000055048"/>
    </source>
</evidence>
<dbReference type="Proteomes" id="UP000055048">
    <property type="component" value="Unassembled WGS sequence"/>
</dbReference>